<evidence type="ECO:0000256" key="5">
    <source>
        <dbReference type="ARBA" id="ARBA00023002"/>
    </source>
</evidence>
<dbReference type="PROSITE" id="PS00073">
    <property type="entry name" value="ACYL_COA_DH_2"/>
    <property type="match status" value="1"/>
</dbReference>
<keyword evidence="3 8" id="KW-0285">Flavoprotein</keyword>
<comment type="similarity">
    <text evidence="2 8">Belongs to the acyl-CoA dehydrogenase family.</text>
</comment>
<reference evidence="12 13" key="1">
    <citation type="submission" date="2019-10" db="EMBL/GenBank/DDBJ databases">
        <title>Genome sequence of Phaeocystidibacter marisrubri JCM30614 (type strain).</title>
        <authorList>
            <person name="Bowman J.P."/>
        </authorList>
    </citation>
    <scope>NUCLEOTIDE SEQUENCE [LARGE SCALE GENOMIC DNA]</scope>
    <source>
        <strain evidence="12 13">JCM 30614</strain>
    </source>
</reference>
<evidence type="ECO:0000256" key="7">
    <source>
        <dbReference type="ARBA" id="ARBA00072305"/>
    </source>
</evidence>
<dbReference type="Pfam" id="PF00441">
    <property type="entry name" value="Acyl-CoA_dh_1"/>
    <property type="match status" value="1"/>
</dbReference>
<dbReference type="InterPro" id="IPR013786">
    <property type="entry name" value="AcylCoA_DH/ox_N"/>
</dbReference>
<gene>
    <name evidence="12" type="ORF">F8C82_05615</name>
</gene>
<dbReference type="Gene3D" id="1.10.540.10">
    <property type="entry name" value="Acyl-CoA dehydrogenase/oxidase, N-terminal domain"/>
    <property type="match status" value="1"/>
</dbReference>
<dbReference type="PANTHER" id="PTHR43884:SF12">
    <property type="entry name" value="ISOVALERYL-COA DEHYDROGENASE, MITOCHONDRIAL-RELATED"/>
    <property type="match status" value="1"/>
</dbReference>
<comment type="cofactor">
    <cofactor evidence="1 8">
        <name>FAD</name>
        <dbReference type="ChEBI" id="CHEBI:57692"/>
    </cofactor>
</comment>
<dbReference type="AlphaFoldDB" id="A0A6L3ZJ22"/>
<dbReference type="Pfam" id="PF02771">
    <property type="entry name" value="Acyl-CoA_dh_N"/>
    <property type="match status" value="1"/>
</dbReference>
<dbReference type="RefSeq" id="WP_151692569.1">
    <property type="nucleotide sequence ID" value="NZ_BMGX01000002.1"/>
</dbReference>
<feature type="domain" description="Acyl-CoA dehydrogenase/oxidase N-terminal" evidence="11">
    <location>
        <begin position="14"/>
        <end position="122"/>
    </location>
</feature>
<evidence type="ECO:0000256" key="8">
    <source>
        <dbReference type="RuleBase" id="RU362125"/>
    </source>
</evidence>
<dbReference type="GO" id="GO:0050660">
    <property type="term" value="F:flavin adenine dinucleotide binding"/>
    <property type="evidence" value="ECO:0007669"/>
    <property type="project" value="InterPro"/>
</dbReference>
<dbReference type="InterPro" id="IPR006089">
    <property type="entry name" value="Acyl-CoA_DH_CS"/>
</dbReference>
<proteinExistence type="inferred from homology"/>
<keyword evidence="5 8" id="KW-0560">Oxidoreductase</keyword>
<evidence type="ECO:0000313" key="13">
    <source>
        <dbReference type="Proteomes" id="UP000484164"/>
    </source>
</evidence>
<dbReference type="SUPFAM" id="SSF47203">
    <property type="entry name" value="Acyl-CoA dehydrogenase C-terminal domain-like"/>
    <property type="match status" value="1"/>
</dbReference>
<dbReference type="InterPro" id="IPR009100">
    <property type="entry name" value="AcylCoA_DH/oxidase_NM_dom_sf"/>
</dbReference>
<evidence type="ECO:0000259" key="10">
    <source>
        <dbReference type="Pfam" id="PF02770"/>
    </source>
</evidence>
<evidence type="ECO:0000256" key="1">
    <source>
        <dbReference type="ARBA" id="ARBA00001974"/>
    </source>
</evidence>
<dbReference type="PIRSF" id="PIRSF016578">
    <property type="entry name" value="HsaA"/>
    <property type="match status" value="1"/>
</dbReference>
<dbReference type="InterPro" id="IPR006091">
    <property type="entry name" value="Acyl-CoA_Oxase/DH_mid-dom"/>
</dbReference>
<dbReference type="FunFam" id="1.20.140.10:FF:000004">
    <property type="entry name" value="Acyl-CoA dehydrogenase FadE25"/>
    <property type="match status" value="1"/>
</dbReference>
<dbReference type="InterPro" id="IPR037069">
    <property type="entry name" value="AcylCoA_DH/ox_N_sf"/>
</dbReference>
<organism evidence="12 13">
    <name type="scientific">Phaeocystidibacter marisrubri</name>
    <dbReference type="NCBI Taxonomy" id="1577780"/>
    <lineage>
        <taxon>Bacteria</taxon>
        <taxon>Pseudomonadati</taxon>
        <taxon>Bacteroidota</taxon>
        <taxon>Flavobacteriia</taxon>
        <taxon>Flavobacteriales</taxon>
        <taxon>Phaeocystidibacteraceae</taxon>
        <taxon>Phaeocystidibacter</taxon>
    </lineage>
</organism>
<dbReference type="Proteomes" id="UP000484164">
    <property type="component" value="Unassembled WGS sequence"/>
</dbReference>
<evidence type="ECO:0000259" key="9">
    <source>
        <dbReference type="Pfam" id="PF00441"/>
    </source>
</evidence>
<dbReference type="OrthoDB" id="9802867at2"/>
<dbReference type="FunFam" id="1.10.540.10:FF:000002">
    <property type="entry name" value="Acyl-CoA dehydrogenase FadE19"/>
    <property type="match status" value="1"/>
</dbReference>
<name>A0A6L3ZJ22_9FLAO</name>
<evidence type="ECO:0000256" key="6">
    <source>
        <dbReference type="ARBA" id="ARBA00066362"/>
    </source>
</evidence>
<dbReference type="Gene3D" id="1.20.140.10">
    <property type="entry name" value="Butyryl-CoA Dehydrogenase, subunit A, domain 3"/>
    <property type="match status" value="1"/>
</dbReference>
<feature type="domain" description="Acyl-CoA dehydrogenase/oxidase C-terminal" evidence="9">
    <location>
        <begin position="233"/>
        <end position="382"/>
    </location>
</feature>
<protein>
    <recommendedName>
        <fullName evidence="7">Cyclohex-1-ene-1-carbonyl-CoA dehydrogenase</fullName>
        <ecNumber evidence="6">1.3.8.10</ecNumber>
    </recommendedName>
</protein>
<comment type="caution">
    <text evidence="12">The sequence shown here is derived from an EMBL/GenBank/DDBJ whole genome shotgun (WGS) entry which is preliminary data.</text>
</comment>
<keyword evidence="13" id="KW-1185">Reference proteome</keyword>
<dbReference type="PANTHER" id="PTHR43884">
    <property type="entry name" value="ACYL-COA DEHYDROGENASE"/>
    <property type="match status" value="1"/>
</dbReference>
<dbReference type="EC" id="1.3.8.10" evidence="6"/>
<dbReference type="Pfam" id="PF02770">
    <property type="entry name" value="Acyl-CoA_dh_M"/>
    <property type="match status" value="1"/>
</dbReference>
<keyword evidence="4 8" id="KW-0274">FAD</keyword>
<evidence type="ECO:0000313" key="12">
    <source>
        <dbReference type="EMBL" id="KAB2817881.1"/>
    </source>
</evidence>
<evidence type="ECO:0000256" key="4">
    <source>
        <dbReference type="ARBA" id="ARBA00022827"/>
    </source>
</evidence>
<evidence type="ECO:0000259" key="11">
    <source>
        <dbReference type="Pfam" id="PF02771"/>
    </source>
</evidence>
<dbReference type="InterPro" id="IPR046373">
    <property type="entry name" value="Acyl-CoA_Oxase/DH_mid-dom_sf"/>
</dbReference>
<dbReference type="InterPro" id="IPR009075">
    <property type="entry name" value="AcylCo_DH/oxidase_C"/>
</dbReference>
<dbReference type="InterPro" id="IPR036250">
    <property type="entry name" value="AcylCo_DH-like_C"/>
</dbReference>
<accession>A0A6L3ZJ22</accession>
<dbReference type="FunFam" id="2.40.110.10:FF:000001">
    <property type="entry name" value="Acyl-CoA dehydrogenase, mitochondrial"/>
    <property type="match status" value="1"/>
</dbReference>
<dbReference type="GO" id="GO:0003995">
    <property type="term" value="F:acyl-CoA dehydrogenase activity"/>
    <property type="evidence" value="ECO:0007669"/>
    <property type="project" value="InterPro"/>
</dbReference>
<sequence length="384" mass="41609">MHTILSPEREEAIKFVRESARSFAETHIRPHVMEWDEAQTFPVELFRQMGQQGFMGVLVPEEYNGAGMGYAEYIAVIDEISQVCGSIGLSVAAHNSLCTNHILTFGNEEQKKRWIPKLATAEWIGAWGLTETGTGSDAGGMATTAVQDGDDWVLNGSKNFITHAISGEVAVVIARTGEKGDSHGMTAFVVEKGTPGFSGGKKENKLGMRASETACLFFDNCRVPKENVLGNVGEGFIQAMKILDGGRISIAALSLGIAKGAYTAAKAYSKERHQFGQSISKFQAIGFKLAEMATKIHGAELMIQHAGQLKDAGKPVTTESAMAKYYASEISVEVSTDGIQIHGGYGYTKDYPAEKYYRDSKLCTIGEGTTEIQKLVISRNILKD</sequence>
<evidence type="ECO:0000256" key="2">
    <source>
        <dbReference type="ARBA" id="ARBA00009347"/>
    </source>
</evidence>
<evidence type="ECO:0000256" key="3">
    <source>
        <dbReference type="ARBA" id="ARBA00022630"/>
    </source>
</evidence>
<dbReference type="SUPFAM" id="SSF56645">
    <property type="entry name" value="Acyl-CoA dehydrogenase NM domain-like"/>
    <property type="match status" value="1"/>
</dbReference>
<dbReference type="EMBL" id="WBVQ01000001">
    <property type="protein sequence ID" value="KAB2817881.1"/>
    <property type="molecule type" value="Genomic_DNA"/>
</dbReference>
<feature type="domain" description="Acyl-CoA oxidase/dehydrogenase middle" evidence="10">
    <location>
        <begin position="127"/>
        <end position="221"/>
    </location>
</feature>
<dbReference type="Gene3D" id="2.40.110.10">
    <property type="entry name" value="Butyryl-CoA Dehydrogenase, subunit A, domain 2"/>
    <property type="match status" value="1"/>
</dbReference>